<feature type="transmembrane region" description="Helical" evidence="4">
    <location>
        <begin position="199"/>
        <end position="219"/>
    </location>
</feature>
<accession>A0A166WW68</accession>
<feature type="region of interest" description="Disordered" evidence="3">
    <location>
        <begin position="893"/>
        <end position="919"/>
    </location>
</feature>
<evidence type="ECO:0000256" key="3">
    <source>
        <dbReference type="SAM" id="MobiDB-lite"/>
    </source>
</evidence>
<dbReference type="Pfam" id="PF07950">
    <property type="entry name" value="MCP1_TM"/>
    <property type="match status" value="1"/>
</dbReference>
<feature type="domain" description="F-box" evidence="5">
    <location>
        <begin position="403"/>
        <end position="449"/>
    </location>
</feature>
<feature type="compositionally biased region" description="Low complexity" evidence="3">
    <location>
        <begin position="787"/>
        <end position="804"/>
    </location>
</feature>
<dbReference type="PROSITE" id="PS50181">
    <property type="entry name" value="FBOX"/>
    <property type="match status" value="1"/>
</dbReference>
<dbReference type="STRING" id="1081105.A0A166WW68"/>
<keyword evidence="2" id="KW-0853">WD repeat</keyword>
<dbReference type="OrthoDB" id="3219396at2759"/>
<dbReference type="Proteomes" id="UP000243498">
    <property type="component" value="Unassembled WGS sequence"/>
</dbReference>
<dbReference type="SUPFAM" id="SSF81383">
    <property type="entry name" value="F-box domain"/>
    <property type="match status" value="1"/>
</dbReference>
<dbReference type="EMBL" id="AZHC01000044">
    <property type="protein sequence ID" value="OAA35164.1"/>
    <property type="molecule type" value="Genomic_DNA"/>
</dbReference>
<feature type="repeat" description="WD" evidence="2">
    <location>
        <begin position="852"/>
        <end position="886"/>
    </location>
</feature>
<dbReference type="Pfam" id="PF12937">
    <property type="entry name" value="F-box-like"/>
    <property type="match status" value="1"/>
</dbReference>
<dbReference type="Pfam" id="PF25499">
    <property type="entry name" value="Beta-prop_pof12"/>
    <property type="match status" value="1"/>
</dbReference>
<organism evidence="6 7">
    <name type="scientific">Metarhizium rileyi (strain RCEF 4871)</name>
    <name type="common">Nomuraea rileyi</name>
    <dbReference type="NCBI Taxonomy" id="1649241"/>
    <lineage>
        <taxon>Eukaryota</taxon>
        <taxon>Fungi</taxon>
        <taxon>Dikarya</taxon>
        <taxon>Ascomycota</taxon>
        <taxon>Pezizomycotina</taxon>
        <taxon>Sordariomycetes</taxon>
        <taxon>Hypocreomycetidae</taxon>
        <taxon>Hypocreales</taxon>
        <taxon>Clavicipitaceae</taxon>
        <taxon>Metarhizium</taxon>
    </lineage>
</organism>
<feature type="region of interest" description="Disordered" evidence="3">
    <location>
        <begin position="364"/>
        <end position="391"/>
    </location>
</feature>
<comment type="caution">
    <text evidence="6">The sequence shown here is derived from an EMBL/GenBank/DDBJ whole genome shotgun (WGS) entry which is preliminary data.</text>
</comment>
<dbReference type="PROSITE" id="PS50082">
    <property type="entry name" value="WD_REPEATS_2"/>
    <property type="match status" value="1"/>
</dbReference>
<dbReference type="InterPro" id="IPR001810">
    <property type="entry name" value="F-box_dom"/>
</dbReference>
<dbReference type="InterPro" id="IPR012472">
    <property type="entry name" value="MCP1_TM"/>
</dbReference>
<dbReference type="PANTHER" id="PTHR38409:SF1">
    <property type="entry name" value="MITOCHONDRIAL ADAPTER PROTEIN MCP1"/>
    <property type="match status" value="1"/>
</dbReference>
<feature type="region of interest" description="Disordered" evidence="3">
    <location>
        <begin position="783"/>
        <end position="810"/>
    </location>
</feature>
<dbReference type="OMA" id="AREGWCI"/>
<protein>
    <submittedName>
        <fullName evidence="6">F-box domain containing protein</fullName>
    </submittedName>
</protein>
<feature type="transmembrane region" description="Helical" evidence="4">
    <location>
        <begin position="302"/>
        <end position="325"/>
    </location>
</feature>
<keyword evidence="4" id="KW-0472">Membrane</keyword>
<evidence type="ECO:0000256" key="1">
    <source>
        <dbReference type="ARBA" id="ARBA00007968"/>
    </source>
</evidence>
<keyword evidence="4" id="KW-0812">Transmembrane</keyword>
<evidence type="ECO:0000256" key="2">
    <source>
        <dbReference type="PROSITE-ProRule" id="PRU00221"/>
    </source>
</evidence>
<evidence type="ECO:0000256" key="4">
    <source>
        <dbReference type="SAM" id="Phobius"/>
    </source>
</evidence>
<dbReference type="SUPFAM" id="SSF50998">
    <property type="entry name" value="Quinoprotein alcohol dehydrogenase-like"/>
    <property type="match status" value="1"/>
</dbReference>
<dbReference type="InterPro" id="IPR036047">
    <property type="entry name" value="F-box-like_dom_sf"/>
</dbReference>
<dbReference type="InterPro" id="IPR039960">
    <property type="entry name" value="MCP1"/>
</dbReference>
<evidence type="ECO:0000313" key="6">
    <source>
        <dbReference type="EMBL" id="OAA35164.1"/>
    </source>
</evidence>
<reference evidence="6 7" key="1">
    <citation type="journal article" date="2016" name="Genome Biol. Evol.">
        <title>Divergent and convergent evolution of fungal pathogenicity.</title>
        <authorList>
            <person name="Shang Y."/>
            <person name="Xiao G."/>
            <person name="Zheng P."/>
            <person name="Cen K."/>
            <person name="Zhan S."/>
            <person name="Wang C."/>
        </authorList>
    </citation>
    <scope>NUCLEOTIDE SEQUENCE [LARGE SCALE GENOMIC DNA]</scope>
    <source>
        <strain evidence="6 7">RCEF 4871</strain>
    </source>
</reference>
<name>A0A166WW68_METRR</name>
<evidence type="ECO:0000313" key="7">
    <source>
        <dbReference type="Proteomes" id="UP000243498"/>
    </source>
</evidence>
<dbReference type="Gene3D" id="2.130.10.10">
    <property type="entry name" value="YVTN repeat-like/Quinoprotein amine dehydrogenase"/>
    <property type="match status" value="1"/>
</dbReference>
<keyword evidence="7" id="KW-1185">Reference proteome</keyword>
<keyword evidence="4" id="KW-1133">Transmembrane helix</keyword>
<dbReference type="GO" id="GO:0005741">
    <property type="term" value="C:mitochondrial outer membrane"/>
    <property type="evidence" value="ECO:0007669"/>
    <property type="project" value="TreeGrafter"/>
</dbReference>
<dbReference type="PANTHER" id="PTHR38409">
    <property type="entry name" value="MDM10-COMPLEMENTING PROTEIN 1"/>
    <property type="match status" value="1"/>
</dbReference>
<feature type="transmembrane region" description="Helical" evidence="4">
    <location>
        <begin position="252"/>
        <end position="273"/>
    </location>
</feature>
<feature type="transmembrane region" description="Helical" evidence="4">
    <location>
        <begin position="94"/>
        <end position="118"/>
    </location>
</feature>
<feature type="transmembrane region" description="Helical" evidence="4">
    <location>
        <begin position="138"/>
        <end position="158"/>
    </location>
</feature>
<dbReference type="Gene3D" id="1.20.1280.50">
    <property type="match status" value="1"/>
</dbReference>
<evidence type="ECO:0000259" key="5">
    <source>
        <dbReference type="PROSITE" id="PS50181"/>
    </source>
</evidence>
<dbReference type="SMART" id="SM00256">
    <property type="entry name" value="FBOX"/>
    <property type="match status" value="1"/>
</dbReference>
<dbReference type="InterPro" id="IPR001680">
    <property type="entry name" value="WD40_rpt"/>
</dbReference>
<dbReference type="GO" id="GO:0055088">
    <property type="term" value="P:lipid homeostasis"/>
    <property type="evidence" value="ECO:0007669"/>
    <property type="project" value="InterPro"/>
</dbReference>
<dbReference type="InterPro" id="IPR011047">
    <property type="entry name" value="Quinoprotein_ADH-like_sf"/>
</dbReference>
<comment type="similarity">
    <text evidence="1">Belongs to the WD repeat MET30/SCONB/SCON-2 family.</text>
</comment>
<dbReference type="AlphaFoldDB" id="A0A166WW68"/>
<dbReference type="GO" id="GO:0007005">
    <property type="term" value="P:mitochondrion organization"/>
    <property type="evidence" value="ECO:0007669"/>
    <property type="project" value="TreeGrafter"/>
</dbReference>
<proteinExistence type="inferred from homology"/>
<gene>
    <name evidence="6" type="ORF">NOR_08087</name>
</gene>
<dbReference type="InterPro" id="IPR015943">
    <property type="entry name" value="WD40/YVTN_repeat-like_dom_sf"/>
</dbReference>
<sequence>MDTPGGHSLHHRDSQATLVSLLQLDPSPIDSPSPSAADKTLELSPVENDFNLEESNGSLLSAPIAPAGTTGHPGLSGGRSSVYYLTRIQKYSSYAMGVFTTLHLTNVSLIPLITRSVAGSETYLLMTREIYQTSITEPLLVALPAVLHVGSGVALRLLRRWHNMKRYGGGTPGMYALYRMRDVLSGKDSGSAVRLWPPLSYISASGYALALFYGAHVFMNRVLPLAVEGDSSNIGLAYVAHGFARHAFMSRLAYLGLLATASGHMAWGLARWLGMAPSTQGWRGKESLAVDKKTRAQRRRKWLGVQGIAAGFALLWALGGLGVVARGGLADGWVGKVELVAFVEPSATTKTMLAKRRLVDYGEADNGGDNDEKTGPGFDAKPSQSSSLPASKRLRTVGPLHACDNTSILSDELLIRILSFLDEKTLLSVSPVSRRFNRISSDSQLWRPHYYHRFILPRAHMIPGFRTGSTRSSSKLRYSTAKTIWADGGWGRRGSFVSEAKETASTAPREFVDWKMQYKLRHNWARGTCAVDEVQVRGIERDTPAAEWQTMVKVVDGLAVTVDGTSGLRAWDLKTRRLIAKADLGNNKDTNQPSCLAVDDLRLNAGRLDVAVGFEDGTFAIWEVDVKGGKMGLLYQQVESYFGGLVAVAYGHPYILTASRLGFISLFSFDHATDASASAQESAVGLEDGLRLPPVSEPRETAHSSCPAFKQPRLLTSLKSHTTRPPLDLSVRRMTASVIASIAYTFDAVGGWCIGIQDLDIRSSGFAAPDVVTSRVAYTLPTQTRMSATSSPSSSPDSRARSPIPLGPEEDGPIRLCYSHPYLLVTLPDNTLVLHLCTSSASSISISPGIRLWGHTSGISDAEITPRGKAVSVSTRGDEIRVWELEGRVSGSSVKLRPRQSSDDMEPLSKVKGPDSTTPRVVADWGDRKNWVGFDEEMVVVLKESLGGRESLLVYDFT</sequence>